<accession>A0A7Y0EIX9</accession>
<dbReference type="AlphaFoldDB" id="A0A7Y0EIX9"/>
<proteinExistence type="predicted"/>
<sequence>MLDTLIKCVSIIYIIRLVLQHNLFVYNLKIKIKFLGLDIEIKSKEKSTPSQQE</sequence>
<comment type="caution">
    <text evidence="1">The sequence shown here is derived from an EMBL/GenBank/DDBJ whole genome shotgun (WGS) entry which is preliminary data.</text>
</comment>
<evidence type="ECO:0000313" key="2">
    <source>
        <dbReference type="Proteomes" id="UP000537131"/>
    </source>
</evidence>
<dbReference type="EMBL" id="JABBNI010000036">
    <property type="protein sequence ID" value="NMM64324.1"/>
    <property type="molecule type" value="Genomic_DNA"/>
</dbReference>
<gene>
    <name evidence="1" type="ORF">HBE96_17000</name>
</gene>
<protein>
    <submittedName>
        <fullName evidence="1">Uncharacterized protein</fullName>
    </submittedName>
</protein>
<dbReference type="RefSeq" id="WP_169298760.1">
    <property type="nucleotide sequence ID" value="NZ_JABBNI010000036.1"/>
</dbReference>
<keyword evidence="2" id="KW-1185">Reference proteome</keyword>
<evidence type="ECO:0000313" key="1">
    <source>
        <dbReference type="EMBL" id="NMM64324.1"/>
    </source>
</evidence>
<name>A0A7Y0EIX9_9CLOT</name>
<organism evidence="1 2">
    <name type="scientific">Clostridium muellerianum</name>
    <dbReference type="NCBI Taxonomy" id="2716538"/>
    <lineage>
        <taxon>Bacteria</taxon>
        <taxon>Bacillati</taxon>
        <taxon>Bacillota</taxon>
        <taxon>Clostridia</taxon>
        <taxon>Eubacteriales</taxon>
        <taxon>Clostridiaceae</taxon>
        <taxon>Clostridium</taxon>
    </lineage>
</organism>
<dbReference type="Proteomes" id="UP000537131">
    <property type="component" value="Unassembled WGS sequence"/>
</dbReference>
<reference evidence="1 2" key="1">
    <citation type="submission" date="2020-06" db="EMBL/GenBank/DDBJ databases">
        <title>Complete Genome Sequence of Clostridium muelleri sp. nov. P21T, an Acid-Alcohol Producing Acetogen Isolated from Old Hay.</title>
        <authorList>
            <person name="Duncan K.E."/>
            <person name="Tanner R.S."/>
        </authorList>
    </citation>
    <scope>NUCLEOTIDE SEQUENCE [LARGE SCALE GENOMIC DNA]</scope>
    <source>
        <strain evidence="1 2">P21</strain>
    </source>
</reference>